<dbReference type="RefSeq" id="WP_321564899.1">
    <property type="nucleotide sequence ID" value="NZ_CP139558.1"/>
</dbReference>
<feature type="transmembrane region" description="Helical" evidence="6">
    <location>
        <begin position="392"/>
        <end position="411"/>
    </location>
</feature>
<accession>A0ABZ0TUP1</accession>
<keyword evidence="4 6" id="KW-1133">Transmembrane helix</keyword>
<feature type="transmembrane region" description="Helical" evidence="6">
    <location>
        <begin position="329"/>
        <end position="349"/>
    </location>
</feature>
<evidence type="ECO:0000256" key="1">
    <source>
        <dbReference type="ARBA" id="ARBA00004651"/>
    </source>
</evidence>
<comment type="subcellular location">
    <subcellularLocation>
        <location evidence="1">Cell membrane</location>
        <topology evidence="1">Multi-pass membrane protein</topology>
    </subcellularLocation>
</comment>
<dbReference type="Pfam" id="PF01943">
    <property type="entry name" value="Polysacc_synt"/>
    <property type="match status" value="1"/>
</dbReference>
<name>A0ABZ0TUP1_9SPHI</name>
<organism evidence="7 8">
    <name type="scientific">Mucilaginibacter sabulilitoris</name>
    <dbReference type="NCBI Taxonomy" id="1173583"/>
    <lineage>
        <taxon>Bacteria</taxon>
        <taxon>Pseudomonadati</taxon>
        <taxon>Bacteroidota</taxon>
        <taxon>Sphingobacteriia</taxon>
        <taxon>Sphingobacteriales</taxon>
        <taxon>Sphingobacteriaceae</taxon>
        <taxon>Mucilaginibacter</taxon>
    </lineage>
</organism>
<sequence>MIKSAINKLQSYLSQGHERTIQAKLNIIGTFFLKGLSILLSLLIVPMTINYISPYQYGIWITLSSIVGWLSFFDIGFGNGLRNKFVEAITKGEKELARIYVSTTYAILTIIIIIIYIITAVATCFIDWSKFLNAPSTMAPELTSVVLIVLTTFALQFILSLISTILNALQKPVMSSLYSTLSQVLVLIGILFLIKTTKGSLLYLSLIIGGANIFVLIVGSIWFYTHELKEYTPNWYFVKFRYAKDLMGLGIKFFFIQIIALVYYETNNIIITKVLNPINVTVYNISFKYMSVIGMFFTIIITPFWSAFSEAKILDDYGWMKSVVAKLRLVFYLLSAGTVLMVMVSPYAYKLWLGNSVTIPFLLTLLMGFWQIFNIWNSLHSTLIYGLGKIKLQLIGSLSVGIINLPITIFFCYKWQLNGVIIAQVLMSASISWVGALQLKKLLDKSAHGIWNR</sequence>
<evidence type="ECO:0000256" key="2">
    <source>
        <dbReference type="ARBA" id="ARBA00022475"/>
    </source>
</evidence>
<evidence type="ECO:0000256" key="6">
    <source>
        <dbReference type="SAM" id="Phobius"/>
    </source>
</evidence>
<dbReference type="EMBL" id="CP139558">
    <property type="protein sequence ID" value="WPU95793.1"/>
    <property type="molecule type" value="Genomic_DNA"/>
</dbReference>
<gene>
    <name evidence="7" type="ORF">SNE25_09715</name>
</gene>
<feature type="transmembrane region" description="Helical" evidence="6">
    <location>
        <begin position="200"/>
        <end position="225"/>
    </location>
</feature>
<dbReference type="InterPro" id="IPR050833">
    <property type="entry name" value="Poly_Biosynth_Transport"/>
</dbReference>
<keyword evidence="8" id="KW-1185">Reference proteome</keyword>
<keyword evidence="3 6" id="KW-0812">Transmembrane</keyword>
<proteinExistence type="predicted"/>
<dbReference type="PANTHER" id="PTHR30250">
    <property type="entry name" value="PST FAMILY PREDICTED COLANIC ACID TRANSPORTER"/>
    <property type="match status" value="1"/>
</dbReference>
<evidence type="ECO:0000256" key="5">
    <source>
        <dbReference type="ARBA" id="ARBA00023136"/>
    </source>
</evidence>
<feature type="transmembrane region" description="Helical" evidence="6">
    <location>
        <begin position="25"/>
        <end position="45"/>
    </location>
</feature>
<protein>
    <submittedName>
        <fullName evidence="7">Oligosaccharide flippase family protein</fullName>
    </submittedName>
</protein>
<reference evidence="7 8" key="1">
    <citation type="submission" date="2023-11" db="EMBL/GenBank/DDBJ databases">
        <title>Analysis of the Genomes of Mucilaginibacter gossypii cycad 4 and M. sabulilitoris SNA2: microbes with the potential for plant growth promotion.</title>
        <authorList>
            <person name="Hirsch A.M."/>
            <person name="Humm E."/>
            <person name="Rubbi M."/>
            <person name="Del Vecchio G."/>
            <person name="Ha S.M."/>
            <person name="Pellegrini M."/>
            <person name="Gunsalus R.P."/>
        </authorList>
    </citation>
    <scope>NUCLEOTIDE SEQUENCE [LARGE SCALE GENOMIC DNA]</scope>
    <source>
        <strain evidence="7 8">SNA2</strain>
    </source>
</reference>
<evidence type="ECO:0000256" key="3">
    <source>
        <dbReference type="ARBA" id="ARBA00022692"/>
    </source>
</evidence>
<evidence type="ECO:0000313" key="8">
    <source>
        <dbReference type="Proteomes" id="UP001324380"/>
    </source>
</evidence>
<dbReference type="InterPro" id="IPR002797">
    <property type="entry name" value="Polysacc_synth"/>
</dbReference>
<keyword evidence="2" id="KW-1003">Cell membrane</keyword>
<feature type="transmembrane region" description="Helical" evidence="6">
    <location>
        <begin position="142"/>
        <end position="169"/>
    </location>
</feature>
<dbReference type="PANTHER" id="PTHR30250:SF11">
    <property type="entry name" value="O-ANTIGEN TRANSPORTER-RELATED"/>
    <property type="match status" value="1"/>
</dbReference>
<evidence type="ECO:0000313" key="7">
    <source>
        <dbReference type="EMBL" id="WPU95793.1"/>
    </source>
</evidence>
<feature type="transmembrane region" description="Helical" evidence="6">
    <location>
        <begin position="57"/>
        <end position="78"/>
    </location>
</feature>
<feature type="transmembrane region" description="Helical" evidence="6">
    <location>
        <begin position="417"/>
        <end position="437"/>
    </location>
</feature>
<feature type="transmembrane region" description="Helical" evidence="6">
    <location>
        <begin position="99"/>
        <end position="122"/>
    </location>
</feature>
<evidence type="ECO:0000256" key="4">
    <source>
        <dbReference type="ARBA" id="ARBA00022989"/>
    </source>
</evidence>
<dbReference type="Proteomes" id="UP001324380">
    <property type="component" value="Chromosome"/>
</dbReference>
<feature type="transmembrane region" description="Helical" evidence="6">
    <location>
        <begin position="361"/>
        <end position="380"/>
    </location>
</feature>
<feature type="transmembrane region" description="Helical" evidence="6">
    <location>
        <begin position="289"/>
        <end position="308"/>
    </location>
</feature>
<feature type="transmembrane region" description="Helical" evidence="6">
    <location>
        <begin position="246"/>
        <end position="264"/>
    </location>
</feature>
<keyword evidence="5 6" id="KW-0472">Membrane</keyword>